<keyword evidence="2" id="KW-1185">Reference proteome</keyword>
<sequence>MEEFPHHGERLGLRWTLIQPRKSISKVRCGQNENKIDAATMAWWWQRGTPQNIVQKFHEEKTKRCATRLRQLCRSMSTSLAIILPMQNRPAKTFQIPRSRSRAKGIKILPCRGSMACGECSSRNECRQRSYEIDQQKHFRSLGLARELRDQKIPGFHTM</sequence>
<evidence type="ECO:0000313" key="1">
    <source>
        <dbReference type="EMBL" id="KAF2019613.1"/>
    </source>
</evidence>
<dbReference type="RefSeq" id="XP_033387952.1">
    <property type="nucleotide sequence ID" value="XM_033520922.1"/>
</dbReference>
<dbReference type="GeneID" id="54278319"/>
<protein>
    <submittedName>
        <fullName evidence="1">Uncharacterized protein</fullName>
    </submittedName>
</protein>
<name>A0A6A5Y300_9PLEO</name>
<organism evidence="1 2">
    <name type="scientific">Aaosphaeria arxii CBS 175.79</name>
    <dbReference type="NCBI Taxonomy" id="1450172"/>
    <lineage>
        <taxon>Eukaryota</taxon>
        <taxon>Fungi</taxon>
        <taxon>Dikarya</taxon>
        <taxon>Ascomycota</taxon>
        <taxon>Pezizomycotina</taxon>
        <taxon>Dothideomycetes</taxon>
        <taxon>Pleosporomycetidae</taxon>
        <taxon>Pleosporales</taxon>
        <taxon>Pleosporales incertae sedis</taxon>
        <taxon>Aaosphaeria</taxon>
    </lineage>
</organism>
<reference evidence="1" key="1">
    <citation type="journal article" date="2020" name="Stud. Mycol.">
        <title>101 Dothideomycetes genomes: a test case for predicting lifestyles and emergence of pathogens.</title>
        <authorList>
            <person name="Haridas S."/>
            <person name="Albert R."/>
            <person name="Binder M."/>
            <person name="Bloem J."/>
            <person name="Labutti K."/>
            <person name="Salamov A."/>
            <person name="Andreopoulos B."/>
            <person name="Baker S."/>
            <person name="Barry K."/>
            <person name="Bills G."/>
            <person name="Bluhm B."/>
            <person name="Cannon C."/>
            <person name="Castanera R."/>
            <person name="Culley D."/>
            <person name="Daum C."/>
            <person name="Ezra D."/>
            <person name="Gonzalez J."/>
            <person name="Henrissat B."/>
            <person name="Kuo A."/>
            <person name="Liang C."/>
            <person name="Lipzen A."/>
            <person name="Lutzoni F."/>
            <person name="Magnuson J."/>
            <person name="Mondo S."/>
            <person name="Nolan M."/>
            <person name="Ohm R."/>
            <person name="Pangilinan J."/>
            <person name="Park H.-J."/>
            <person name="Ramirez L."/>
            <person name="Alfaro M."/>
            <person name="Sun H."/>
            <person name="Tritt A."/>
            <person name="Yoshinaga Y."/>
            <person name="Zwiers L.-H."/>
            <person name="Turgeon B."/>
            <person name="Goodwin S."/>
            <person name="Spatafora J."/>
            <person name="Crous P."/>
            <person name="Grigoriev I."/>
        </authorList>
    </citation>
    <scope>NUCLEOTIDE SEQUENCE</scope>
    <source>
        <strain evidence="1">CBS 175.79</strain>
    </source>
</reference>
<dbReference type="Proteomes" id="UP000799778">
    <property type="component" value="Unassembled WGS sequence"/>
</dbReference>
<proteinExistence type="predicted"/>
<dbReference type="AlphaFoldDB" id="A0A6A5Y300"/>
<evidence type="ECO:0000313" key="2">
    <source>
        <dbReference type="Proteomes" id="UP000799778"/>
    </source>
</evidence>
<accession>A0A6A5Y300</accession>
<dbReference type="EMBL" id="ML978067">
    <property type="protein sequence ID" value="KAF2019613.1"/>
    <property type="molecule type" value="Genomic_DNA"/>
</dbReference>
<gene>
    <name evidence="1" type="ORF">BU24DRAFT_123758</name>
</gene>